<organism evidence="13 14">
    <name type="scientific">Argiope bruennichi</name>
    <name type="common">Wasp spider</name>
    <name type="synonym">Aranea bruennichi</name>
    <dbReference type="NCBI Taxonomy" id="94029"/>
    <lineage>
        <taxon>Eukaryota</taxon>
        <taxon>Metazoa</taxon>
        <taxon>Ecdysozoa</taxon>
        <taxon>Arthropoda</taxon>
        <taxon>Chelicerata</taxon>
        <taxon>Arachnida</taxon>
        <taxon>Araneae</taxon>
        <taxon>Araneomorphae</taxon>
        <taxon>Entelegynae</taxon>
        <taxon>Araneoidea</taxon>
        <taxon>Araneidae</taxon>
        <taxon>Argiope</taxon>
    </lineage>
</organism>
<keyword evidence="8 12" id="KW-0406">Ion transport</keyword>
<keyword evidence="9" id="KW-0472">Membrane</keyword>
<dbReference type="PRINTS" id="PR01078">
    <property type="entry name" value="AMINACHANNEL"/>
</dbReference>
<evidence type="ECO:0000256" key="8">
    <source>
        <dbReference type="ARBA" id="ARBA00023065"/>
    </source>
</evidence>
<protein>
    <submittedName>
        <fullName evidence="13">Degenerin unc-8 like protein</fullName>
    </submittedName>
</protein>
<evidence type="ECO:0000256" key="9">
    <source>
        <dbReference type="ARBA" id="ARBA00023136"/>
    </source>
</evidence>
<dbReference type="AlphaFoldDB" id="A0A8T0FAF3"/>
<dbReference type="PANTHER" id="PTHR11690">
    <property type="entry name" value="AMILORIDE-SENSITIVE SODIUM CHANNEL-RELATED"/>
    <property type="match status" value="1"/>
</dbReference>
<comment type="similarity">
    <text evidence="2 12">Belongs to the amiloride-sensitive sodium channel (TC 1.A.6) family.</text>
</comment>
<evidence type="ECO:0000313" key="14">
    <source>
        <dbReference type="Proteomes" id="UP000807504"/>
    </source>
</evidence>
<dbReference type="Gene3D" id="2.60.470.10">
    <property type="entry name" value="Acid-sensing ion channels like domains"/>
    <property type="match status" value="1"/>
</dbReference>
<dbReference type="Gene3D" id="1.10.287.770">
    <property type="entry name" value="YojJ-like"/>
    <property type="match status" value="1"/>
</dbReference>
<keyword evidence="7" id="KW-0915">Sodium</keyword>
<sequence length="304" mass="34893">MNEEARFEFGIDPSYLVNMCTFNGKICSLSKFTNFTNYRYGNCITFNKRIQGVKPLLISETGEKSGLRMKLKLQINDFINTTRTSGAKIFIHEPSENPNPEEDGFIISPGYEFTVSLKQTVFHRLPAPYKDNCFNYDSEAGSAMSSKNTCIRSCIQQKNFERCGCIDQTLGVMKELKPCNFLNKTESCCLDEVLDIMSRNGATCNCNLPCRSVYYYKIISISRLKLSEYCEDSQSCYNLRNSMKLNIFFSSLENRLYEQRAKWELAELFCFIGNEIGLWVGLSVMVIFEMIENVIKIGKLTNRL</sequence>
<dbReference type="PANTHER" id="PTHR11690:SF248">
    <property type="entry name" value="PICKPOCKET 17, ISOFORM A"/>
    <property type="match status" value="1"/>
</dbReference>
<evidence type="ECO:0000256" key="5">
    <source>
        <dbReference type="ARBA" id="ARBA00022692"/>
    </source>
</evidence>
<dbReference type="GO" id="GO:0015280">
    <property type="term" value="F:ligand-gated sodium channel activity"/>
    <property type="evidence" value="ECO:0007669"/>
    <property type="project" value="TreeGrafter"/>
</dbReference>
<evidence type="ECO:0000256" key="10">
    <source>
        <dbReference type="ARBA" id="ARBA00023201"/>
    </source>
</evidence>
<dbReference type="InterPro" id="IPR001873">
    <property type="entry name" value="ENaC"/>
</dbReference>
<proteinExistence type="inferred from homology"/>
<evidence type="ECO:0000256" key="12">
    <source>
        <dbReference type="RuleBase" id="RU000679"/>
    </source>
</evidence>
<dbReference type="Proteomes" id="UP000807504">
    <property type="component" value="Unassembled WGS sequence"/>
</dbReference>
<comment type="subcellular location">
    <subcellularLocation>
        <location evidence="1">Membrane</location>
        <topology evidence="1">Multi-pass membrane protein</topology>
    </subcellularLocation>
</comment>
<evidence type="ECO:0000313" key="13">
    <source>
        <dbReference type="EMBL" id="KAF8787382.1"/>
    </source>
</evidence>
<keyword evidence="14" id="KW-1185">Reference proteome</keyword>
<evidence type="ECO:0000256" key="2">
    <source>
        <dbReference type="ARBA" id="ARBA00007193"/>
    </source>
</evidence>
<keyword evidence="3 12" id="KW-0813">Transport</keyword>
<reference evidence="13" key="2">
    <citation type="submission" date="2020-06" db="EMBL/GenBank/DDBJ databases">
        <authorList>
            <person name="Sheffer M."/>
        </authorList>
    </citation>
    <scope>NUCLEOTIDE SEQUENCE</scope>
</reference>
<keyword evidence="4 12" id="KW-0894">Sodium channel</keyword>
<evidence type="ECO:0000256" key="7">
    <source>
        <dbReference type="ARBA" id="ARBA00023053"/>
    </source>
</evidence>
<evidence type="ECO:0000256" key="6">
    <source>
        <dbReference type="ARBA" id="ARBA00022989"/>
    </source>
</evidence>
<gene>
    <name evidence="13" type="ORF">HNY73_008985</name>
</gene>
<reference evidence="13" key="1">
    <citation type="journal article" date="2020" name="bioRxiv">
        <title>Chromosome-level reference genome of the European wasp spider Argiope bruennichi: a resource for studies on range expansion and evolutionary adaptation.</title>
        <authorList>
            <person name="Sheffer M.M."/>
            <person name="Hoppe A."/>
            <person name="Krehenwinkel H."/>
            <person name="Uhl G."/>
            <person name="Kuss A.W."/>
            <person name="Jensen L."/>
            <person name="Jensen C."/>
            <person name="Gillespie R.G."/>
            <person name="Hoff K.J."/>
            <person name="Prost S."/>
        </authorList>
    </citation>
    <scope>NUCLEOTIDE SEQUENCE</scope>
</reference>
<comment type="caution">
    <text evidence="13">The sequence shown here is derived from an EMBL/GenBank/DDBJ whole genome shotgun (WGS) entry which is preliminary data.</text>
</comment>
<dbReference type="Pfam" id="PF00858">
    <property type="entry name" value="ASC"/>
    <property type="match status" value="1"/>
</dbReference>
<evidence type="ECO:0000256" key="3">
    <source>
        <dbReference type="ARBA" id="ARBA00022448"/>
    </source>
</evidence>
<evidence type="ECO:0000256" key="1">
    <source>
        <dbReference type="ARBA" id="ARBA00004141"/>
    </source>
</evidence>
<evidence type="ECO:0000256" key="4">
    <source>
        <dbReference type="ARBA" id="ARBA00022461"/>
    </source>
</evidence>
<name>A0A8T0FAF3_ARGBR</name>
<keyword evidence="10 12" id="KW-0739">Sodium transport</keyword>
<dbReference type="EMBL" id="JABXBU010000015">
    <property type="protein sequence ID" value="KAF8787382.1"/>
    <property type="molecule type" value="Genomic_DNA"/>
</dbReference>
<keyword evidence="11 12" id="KW-0407">Ion channel</keyword>
<evidence type="ECO:0000256" key="11">
    <source>
        <dbReference type="ARBA" id="ARBA00023303"/>
    </source>
</evidence>
<keyword evidence="6" id="KW-1133">Transmembrane helix</keyword>
<keyword evidence="5 12" id="KW-0812">Transmembrane</keyword>
<accession>A0A8T0FAF3</accession>
<dbReference type="GO" id="GO:0005886">
    <property type="term" value="C:plasma membrane"/>
    <property type="evidence" value="ECO:0007669"/>
    <property type="project" value="TreeGrafter"/>
</dbReference>